<evidence type="ECO:0000313" key="3">
    <source>
        <dbReference type="EMBL" id="KKN33790.1"/>
    </source>
</evidence>
<gene>
    <name evidence="3" type="ORF">LCGC14_0800230</name>
</gene>
<dbReference type="Gene3D" id="3.40.50.720">
    <property type="entry name" value="NAD(P)-binding Rossmann-like Domain"/>
    <property type="match status" value="1"/>
</dbReference>
<evidence type="ECO:0000256" key="1">
    <source>
        <dbReference type="ARBA" id="ARBA00007637"/>
    </source>
</evidence>
<dbReference type="Pfam" id="PF01370">
    <property type="entry name" value="Epimerase"/>
    <property type="match status" value="1"/>
</dbReference>
<sequence>MPILDGTKILITGGAGMIGSNIAIQAVKQGAHVAILDNMFPMYGGNLFNLNAIMKKIDFIYGDIRDQNLMDEIVKDQDVIYNLAAQVSYVDSNINPLFDLDINCKGHLTVLESCRKYNPNARIIFSSSRFVYGSIEYNPVDEEHPYNCLSIYGVHKLNGEKYYQYYHQNYDMDTIVFRISNPYGLRQQMKHGKYGIVNWFIRLALEGKPLPIYGHGKQKRDYIYVEDIAEAMLRFVKVKNLEYRIFNLGSGKGTPFKDMATIVAETVGGVQLEFKEWPKERYFVETGDYIANIDRIKKSAKNIQQTSLSEGIRKTVEYYRKYRDYYWE</sequence>
<proteinExistence type="inferred from homology"/>
<dbReference type="InterPro" id="IPR036291">
    <property type="entry name" value="NAD(P)-bd_dom_sf"/>
</dbReference>
<reference evidence="3" key="1">
    <citation type="journal article" date="2015" name="Nature">
        <title>Complex archaea that bridge the gap between prokaryotes and eukaryotes.</title>
        <authorList>
            <person name="Spang A."/>
            <person name="Saw J.H."/>
            <person name="Jorgensen S.L."/>
            <person name="Zaremba-Niedzwiedzka K."/>
            <person name="Martijn J."/>
            <person name="Lind A.E."/>
            <person name="van Eijk R."/>
            <person name="Schleper C."/>
            <person name="Guy L."/>
            <person name="Ettema T.J."/>
        </authorList>
    </citation>
    <scope>NUCLEOTIDE SEQUENCE</scope>
</reference>
<comment type="caution">
    <text evidence="3">The sequence shown here is derived from an EMBL/GenBank/DDBJ whole genome shotgun (WGS) entry which is preliminary data.</text>
</comment>
<organism evidence="3">
    <name type="scientific">marine sediment metagenome</name>
    <dbReference type="NCBI Taxonomy" id="412755"/>
    <lineage>
        <taxon>unclassified sequences</taxon>
        <taxon>metagenomes</taxon>
        <taxon>ecological metagenomes</taxon>
    </lineage>
</organism>
<dbReference type="PANTHER" id="PTHR43000">
    <property type="entry name" value="DTDP-D-GLUCOSE 4,6-DEHYDRATASE-RELATED"/>
    <property type="match status" value="1"/>
</dbReference>
<dbReference type="PRINTS" id="PR01713">
    <property type="entry name" value="NUCEPIMERASE"/>
</dbReference>
<dbReference type="EMBL" id="LAZR01002151">
    <property type="protein sequence ID" value="KKN33790.1"/>
    <property type="molecule type" value="Genomic_DNA"/>
</dbReference>
<dbReference type="AlphaFoldDB" id="A0A0F9PPZ2"/>
<name>A0A0F9PPZ2_9ZZZZ</name>
<dbReference type="InterPro" id="IPR001509">
    <property type="entry name" value="Epimerase_deHydtase"/>
</dbReference>
<feature type="domain" description="NAD-dependent epimerase/dehydratase" evidence="2">
    <location>
        <begin position="9"/>
        <end position="249"/>
    </location>
</feature>
<protein>
    <recommendedName>
        <fullName evidence="2">NAD-dependent epimerase/dehydratase domain-containing protein</fullName>
    </recommendedName>
</protein>
<dbReference type="SUPFAM" id="SSF51735">
    <property type="entry name" value="NAD(P)-binding Rossmann-fold domains"/>
    <property type="match status" value="1"/>
</dbReference>
<accession>A0A0F9PPZ2</accession>
<comment type="similarity">
    <text evidence="1">Belongs to the NAD(P)-dependent epimerase/dehydratase family.</text>
</comment>
<evidence type="ECO:0000259" key="2">
    <source>
        <dbReference type="Pfam" id="PF01370"/>
    </source>
</evidence>